<evidence type="ECO:0008006" key="6">
    <source>
        <dbReference type="Google" id="ProtNLM"/>
    </source>
</evidence>
<evidence type="ECO:0000313" key="4">
    <source>
        <dbReference type="Proteomes" id="UP000182011"/>
    </source>
</evidence>
<accession>A0A0P1LG75</accession>
<accession>A0A0P1L8C2</accession>
<dbReference type="EMBL" id="FAOP01000003">
    <property type="protein sequence ID" value="CUU03286.1"/>
    <property type="molecule type" value="Genomic_DNA"/>
</dbReference>
<reference evidence="3 4" key="1">
    <citation type="submission" date="2015-11" db="EMBL/GenBank/DDBJ databases">
        <authorList>
            <person name="Zhang Y."/>
            <person name="Guo Z."/>
        </authorList>
    </citation>
    <scope>NUCLEOTIDE SEQUENCE [LARGE SCALE GENOMIC DNA]</scope>
    <source>
        <strain evidence="3">JGI-4</strain>
    </source>
</reference>
<keyword evidence="5" id="KW-1185">Reference proteome</keyword>
<gene>
    <name evidence="3" type="ORF">JGI4_00742</name>
    <name evidence="2" type="ORF">JGI8_01629</name>
</gene>
<organism evidence="3 4">
    <name type="scientific">Candidatus Kryptonium thompsonii</name>
    <dbReference type="NCBI Taxonomy" id="1633631"/>
    <lineage>
        <taxon>Bacteria</taxon>
        <taxon>Pseudomonadati</taxon>
        <taxon>Candidatus Kryptoniota</taxon>
        <taxon>Candidatus Kryptonium</taxon>
    </lineage>
</organism>
<dbReference type="STRING" id="1633631.GCA_001442925_00742"/>
<accession>A0A0P1MZ04</accession>
<accession>A0A0P1LT76</accession>
<dbReference type="OrthoDB" id="9774343at2"/>
<accession>A0A0N7MPU6</accession>
<evidence type="ECO:0000256" key="1">
    <source>
        <dbReference type="SAM" id="SignalP"/>
    </source>
</evidence>
<feature type="signal peptide" evidence="1">
    <location>
        <begin position="1"/>
        <end position="20"/>
    </location>
</feature>
<evidence type="ECO:0000313" key="2">
    <source>
        <dbReference type="EMBL" id="CUS92068.1"/>
    </source>
</evidence>
<keyword evidence="1" id="KW-0732">Signal</keyword>
<accession>A0A0N7MZM1</accession>
<reference evidence="2 5" key="2">
    <citation type="submission" date="2015-11" db="EMBL/GenBank/DDBJ databases">
        <authorList>
            <person name="Varghese N."/>
        </authorList>
    </citation>
    <scope>NUCLEOTIDE SEQUENCE [LARGE SCALE GENOMIC DNA]</scope>
    <source>
        <strain evidence="2 5">JGI-8</strain>
    </source>
</reference>
<dbReference type="RefSeq" id="WP_141651976.1">
    <property type="nucleotide sequence ID" value="NZ_CZVI01000026.1"/>
</dbReference>
<name>A0A0P1MZ04_9BACT</name>
<accession>A0A0S4MZ87</accession>
<sequence length="554" mass="62489">MVKKVSLVVLIFLLSMGAIAQELKYERKSISYVNILLVSDPSIEIEQEESEYIIKKLREYIEMPRFDYNPIPAELLEDFKAEVESRGSNVSLDEVVEILKEKFVPKIIEILDIEKEIRAQNLLTEAQRNSFIATKAKALGITAEQAMKIMNSAFICVPVISKYRTYMDSDAQIYTTLLSAGVIWYRVIYRENGEGDLNLIVKKETGGMGLAKAGKTFEHEGKKVDYREYAFRTAVVALARDIQVATRDIPEFRLGAQVAEVYSNAISFPMGTREGIKIDDGFDLVELQENPDGSFIQKNIGFVRVTKVANNRINPRAFSRAQIIIGSGIEPGVYVSERPRLPVDIVIRLINNPFTVKYVWLGEETQNSMTGYSIHSELIYNLGRSLGIPQLWIGAGVFIGGGDAENLEGVKRGLFGGEKPDVNIVGLNGILMRKFYYKRFAGAVRAELILESIIFSKGEDYEWKHEKRGLGFGLGVEYVITPDLNLGLNLGYRAFSESKKWNYRFLSESKEWNSIEKENLSGNHSGFAFSIYVTYSLPKLWFDPIAVFKGVAEE</sequence>
<dbReference type="EMBL" id="CZVI01000026">
    <property type="protein sequence ID" value="CUS92068.1"/>
    <property type="molecule type" value="Genomic_DNA"/>
</dbReference>
<evidence type="ECO:0000313" key="5">
    <source>
        <dbReference type="Proteomes" id="UP000182200"/>
    </source>
</evidence>
<protein>
    <recommendedName>
        <fullName evidence="6">Outer membrane protein beta-barrel domain-containing protein</fullName>
    </recommendedName>
</protein>
<feature type="chain" id="PRO_5030013177" description="Outer membrane protein beta-barrel domain-containing protein" evidence="1">
    <location>
        <begin position="21"/>
        <end position="554"/>
    </location>
</feature>
<proteinExistence type="predicted"/>
<accession>A0A0P1MBG8</accession>
<dbReference type="AlphaFoldDB" id="A0A0P1MZ04"/>
<dbReference type="Proteomes" id="UP000182011">
    <property type="component" value="Unassembled WGS sequence"/>
</dbReference>
<evidence type="ECO:0000313" key="3">
    <source>
        <dbReference type="EMBL" id="CUU03286.1"/>
    </source>
</evidence>
<dbReference type="Proteomes" id="UP000182200">
    <property type="component" value="Unassembled WGS sequence"/>
</dbReference>